<dbReference type="GeneID" id="108932321"/>
<keyword evidence="4 6" id="KW-1133">Transmembrane helix</keyword>
<dbReference type="GO" id="GO:0036466">
    <property type="term" value="P:synaptic vesicle recycling via endosome"/>
    <property type="evidence" value="ECO:0007669"/>
    <property type="project" value="Ensembl"/>
</dbReference>
<reference evidence="8" key="3">
    <citation type="submission" date="2025-09" db="UniProtKB">
        <authorList>
            <consortium name="Ensembl"/>
        </authorList>
    </citation>
    <scope>IDENTIFICATION</scope>
</reference>
<dbReference type="GO" id="GO:0050808">
    <property type="term" value="P:synapse organization"/>
    <property type="evidence" value="ECO:0007669"/>
    <property type="project" value="Ensembl"/>
</dbReference>
<dbReference type="Pfam" id="PF25807">
    <property type="entry name" value="Clarin-2"/>
    <property type="match status" value="1"/>
</dbReference>
<dbReference type="OrthoDB" id="10012538at2759"/>
<reference evidence="8 9" key="1">
    <citation type="submission" date="2019-04" db="EMBL/GenBank/DDBJ databases">
        <authorList>
            <consortium name="Wellcome Sanger Institute Data Sharing"/>
        </authorList>
    </citation>
    <scope>NUCLEOTIDE SEQUENCE [LARGE SCALE GENOMIC DNA]</scope>
</reference>
<proteinExistence type="inferred from homology"/>
<dbReference type="GO" id="GO:0060271">
    <property type="term" value="P:cilium assembly"/>
    <property type="evidence" value="ECO:0007669"/>
    <property type="project" value="Ensembl"/>
</dbReference>
<dbReference type="RefSeq" id="XP_018604107.1">
    <property type="nucleotide sequence ID" value="XM_018748591.1"/>
</dbReference>
<evidence type="ECO:0000313" key="8">
    <source>
        <dbReference type="Ensembl" id="ENSSFOP00015027326.2"/>
    </source>
</evidence>
<dbReference type="GO" id="GO:0098793">
    <property type="term" value="C:presynapse"/>
    <property type="evidence" value="ECO:0007669"/>
    <property type="project" value="GOC"/>
</dbReference>
<feature type="chain" id="PRO_5034155993" evidence="7">
    <location>
        <begin position="24"/>
        <end position="232"/>
    </location>
</feature>
<dbReference type="GeneTree" id="ENSGT00850000132319"/>
<dbReference type="GO" id="GO:0060088">
    <property type="term" value="P:auditory receptor cell stereocilium organization"/>
    <property type="evidence" value="ECO:0007669"/>
    <property type="project" value="Ensembl"/>
</dbReference>
<dbReference type="Proteomes" id="UP000694397">
    <property type="component" value="Chromosome 10"/>
</dbReference>
<dbReference type="PANTHER" id="PTHR31548">
    <property type="entry name" value="CLARIN"/>
    <property type="match status" value="1"/>
</dbReference>
<feature type="transmembrane region" description="Helical" evidence="6">
    <location>
        <begin position="189"/>
        <end position="209"/>
    </location>
</feature>
<evidence type="ECO:0000256" key="6">
    <source>
        <dbReference type="SAM" id="Phobius"/>
    </source>
</evidence>
<feature type="transmembrane region" description="Helical" evidence="6">
    <location>
        <begin position="97"/>
        <end position="123"/>
    </location>
</feature>
<keyword evidence="7" id="KW-0732">Signal</keyword>
<evidence type="ECO:0000313" key="9">
    <source>
        <dbReference type="Proteomes" id="UP000694397"/>
    </source>
</evidence>
<evidence type="ECO:0000256" key="1">
    <source>
        <dbReference type="ARBA" id="ARBA00004141"/>
    </source>
</evidence>
<comment type="similarity">
    <text evidence="2">Belongs to the clarin family.</text>
</comment>
<evidence type="ECO:0000256" key="3">
    <source>
        <dbReference type="ARBA" id="ARBA00022692"/>
    </source>
</evidence>
<dbReference type="GO" id="GO:0032421">
    <property type="term" value="C:stereocilium bundle"/>
    <property type="evidence" value="ECO:0007669"/>
    <property type="project" value="Ensembl"/>
</dbReference>
<dbReference type="PROSITE" id="PS51257">
    <property type="entry name" value="PROKAR_LIPOPROTEIN"/>
    <property type="match status" value="1"/>
</dbReference>
<organism evidence="8 9">
    <name type="scientific">Scleropages formosus</name>
    <name type="common">Asian bonytongue</name>
    <name type="synonym">Osteoglossum formosum</name>
    <dbReference type="NCBI Taxonomy" id="113540"/>
    <lineage>
        <taxon>Eukaryota</taxon>
        <taxon>Metazoa</taxon>
        <taxon>Chordata</taxon>
        <taxon>Craniata</taxon>
        <taxon>Vertebrata</taxon>
        <taxon>Euteleostomi</taxon>
        <taxon>Actinopterygii</taxon>
        <taxon>Neopterygii</taxon>
        <taxon>Teleostei</taxon>
        <taxon>Osteoglossocephala</taxon>
        <taxon>Osteoglossomorpha</taxon>
        <taxon>Osteoglossiformes</taxon>
        <taxon>Osteoglossidae</taxon>
        <taxon>Scleropages</taxon>
    </lineage>
</organism>
<name>A0A8C9S2B5_SCLFO</name>
<gene>
    <name evidence="8" type="primary">CLRN1</name>
    <name evidence="8" type="synonym">clrn1</name>
</gene>
<evidence type="ECO:0000256" key="5">
    <source>
        <dbReference type="ARBA" id="ARBA00023136"/>
    </source>
</evidence>
<keyword evidence="3 6" id="KW-0812">Transmembrane</keyword>
<dbReference type="GO" id="GO:0035869">
    <property type="term" value="C:ciliary transition zone"/>
    <property type="evidence" value="ECO:0007669"/>
    <property type="project" value="Ensembl"/>
</dbReference>
<dbReference type="GO" id="GO:0050957">
    <property type="term" value="P:equilibrioception"/>
    <property type="evidence" value="ECO:0007669"/>
    <property type="project" value="Ensembl"/>
</dbReference>
<feature type="signal peptide" evidence="7">
    <location>
        <begin position="1"/>
        <end position="23"/>
    </location>
</feature>
<evidence type="ECO:0000256" key="2">
    <source>
        <dbReference type="ARBA" id="ARBA00005787"/>
    </source>
</evidence>
<feature type="transmembrane region" description="Helical" evidence="6">
    <location>
        <begin position="135"/>
        <end position="156"/>
    </location>
</feature>
<dbReference type="Ensembl" id="ENSSFOT00015027635.2">
    <property type="protein sequence ID" value="ENSSFOP00015027326.2"/>
    <property type="gene ID" value="ENSSFOG00015017554.2"/>
</dbReference>
<dbReference type="CTD" id="7401"/>
<evidence type="ECO:0000256" key="7">
    <source>
        <dbReference type="SAM" id="SignalP"/>
    </source>
</evidence>
<accession>A0A8C9S2B5</accession>
<keyword evidence="9" id="KW-1185">Reference proteome</keyword>
<dbReference type="InterPro" id="IPR026748">
    <property type="entry name" value="Clarin"/>
</dbReference>
<dbReference type="PANTHER" id="PTHR31548:SF4">
    <property type="entry name" value="CLARIN-1"/>
    <property type="match status" value="1"/>
</dbReference>
<comment type="subcellular location">
    <subcellularLocation>
        <location evidence="1">Membrane</location>
        <topology evidence="1">Multi-pass membrane protein</topology>
    </subcellularLocation>
</comment>
<dbReference type="GO" id="GO:0035418">
    <property type="term" value="P:protein localization to synapse"/>
    <property type="evidence" value="ECO:0007669"/>
    <property type="project" value="Ensembl"/>
</dbReference>
<dbReference type="AlphaFoldDB" id="A0A8C9S2B5"/>
<evidence type="ECO:0000256" key="4">
    <source>
        <dbReference type="ARBA" id="ARBA00022989"/>
    </source>
</evidence>
<keyword evidence="5 6" id="KW-0472">Membrane</keyword>
<dbReference type="GO" id="GO:0007605">
    <property type="term" value="P:sensory perception of sound"/>
    <property type="evidence" value="ECO:0007669"/>
    <property type="project" value="Ensembl"/>
</dbReference>
<dbReference type="GO" id="GO:0016020">
    <property type="term" value="C:membrane"/>
    <property type="evidence" value="ECO:0007669"/>
    <property type="project" value="UniProtKB-SubCell"/>
</dbReference>
<sequence length="232" mass="25578">MSNRQKKALFCVCGALSFACVLGAAVAVGSPQWVKGSILCHTGAELVNATDSELEQFVGRVAYGLFHGQRLRQCGLGGRPLRFSFFPDLMGVIPMGLHVSVLLFCALLVVFSSVTSAFCLYNAFGSPYETLHGPLGLYLWNLISCLCGSLAMILFASEVKVHRLSEKIANFNERSFVYKTQAEQFDRSFWIILFVFLTHAVNILLVRLAGIQFPFQEAKEPELSTGASDLMY</sequence>
<reference evidence="8" key="2">
    <citation type="submission" date="2025-08" db="UniProtKB">
        <authorList>
            <consortium name="Ensembl"/>
        </authorList>
    </citation>
    <scope>IDENTIFICATION</scope>
</reference>
<protein>
    <submittedName>
        <fullName evidence="8">Clarin 1</fullName>
    </submittedName>
</protein>